<gene>
    <name evidence="10" type="ORF">EVA_02322</name>
</gene>
<sequence>MANSHSELDGTVPETQATDLPITFSIEKPQEDIRPLLIDRINNLTKPKGSLGVLEDLALQIGMIQQTLTPCLKHPHNLLFAADHGIVEEGVSVSPKEVTWQQLSNFLKGGAGINFLCRQHGFRLILIDAGVDYDLPYEQGILPCSMGRGTRNFLHGPAMTEAAFNECLRRGASVVDQVADQGCNVVSFGEMGIGNTSPSSMWMHLLTGIPLLSCIGAGSGLDSEGLRHKYEILSQAFTHFQQTFSDATEDVTHAQPSMTHAPLQADATANDPKLENERQRTLRRKLAWLGGFEMAMAVGGMLRAAERRMVILVDGFIMTNCMLAAYHLYPEVLAYAIFGHQGDEAGHKLVLEALHARPLLHLGFRLGEGTGAICAYPIVESAVRMLNEMDTFDQASITKYF</sequence>
<evidence type="ECO:0000256" key="4">
    <source>
        <dbReference type="ARBA" id="ARBA00015486"/>
    </source>
</evidence>
<keyword evidence="5" id="KW-0169">Cobalamin biosynthesis</keyword>
<evidence type="ECO:0000256" key="2">
    <source>
        <dbReference type="ARBA" id="ARBA00007110"/>
    </source>
</evidence>
<keyword evidence="7 10" id="KW-0808">Transferase</keyword>
<dbReference type="EMBL" id="AMCI01000363">
    <property type="protein sequence ID" value="EJX09571.1"/>
    <property type="molecule type" value="Genomic_DNA"/>
</dbReference>
<dbReference type="PANTHER" id="PTHR43463:SF1">
    <property type="entry name" value="NICOTINATE-NUCLEOTIDE--DIMETHYLBENZIMIDAZOLE PHOSPHORIBOSYLTRANSFERASE"/>
    <property type="match status" value="1"/>
</dbReference>
<reference evidence="10" key="1">
    <citation type="journal article" date="2012" name="PLoS ONE">
        <title>Gene sets for utilization of primary and secondary nutrition supplies in the distal gut of endangered iberian lynx.</title>
        <authorList>
            <person name="Alcaide M."/>
            <person name="Messina E."/>
            <person name="Richter M."/>
            <person name="Bargiela R."/>
            <person name="Peplies J."/>
            <person name="Huws S.A."/>
            <person name="Newbold C.J."/>
            <person name="Golyshin P.N."/>
            <person name="Simon M.A."/>
            <person name="Lopez G."/>
            <person name="Yakimov M.M."/>
            <person name="Ferrer M."/>
        </authorList>
    </citation>
    <scope>NUCLEOTIDE SEQUENCE</scope>
</reference>
<dbReference type="SUPFAM" id="SSF52733">
    <property type="entry name" value="Nicotinate mononucleotide:5,6-dimethylbenzimidazole phosphoribosyltransferase (CobT)"/>
    <property type="match status" value="2"/>
</dbReference>
<proteinExistence type="inferred from homology"/>
<dbReference type="InterPro" id="IPR023195">
    <property type="entry name" value="Nict_dMeBzImd_PRibTrfase_N"/>
</dbReference>
<organism evidence="10">
    <name type="scientific">gut metagenome</name>
    <dbReference type="NCBI Taxonomy" id="749906"/>
    <lineage>
        <taxon>unclassified sequences</taxon>
        <taxon>metagenomes</taxon>
        <taxon>organismal metagenomes</taxon>
    </lineage>
</organism>
<comment type="catalytic activity">
    <reaction evidence="9">
        <text>5,6-dimethylbenzimidazole + nicotinate beta-D-ribonucleotide = alpha-ribazole 5'-phosphate + nicotinate + H(+)</text>
        <dbReference type="Rhea" id="RHEA:11196"/>
        <dbReference type="ChEBI" id="CHEBI:15378"/>
        <dbReference type="ChEBI" id="CHEBI:15890"/>
        <dbReference type="ChEBI" id="CHEBI:32544"/>
        <dbReference type="ChEBI" id="CHEBI:57502"/>
        <dbReference type="ChEBI" id="CHEBI:57918"/>
        <dbReference type="EC" id="2.4.2.21"/>
    </reaction>
</comment>
<evidence type="ECO:0000256" key="5">
    <source>
        <dbReference type="ARBA" id="ARBA00022573"/>
    </source>
</evidence>
<evidence type="ECO:0000313" key="10">
    <source>
        <dbReference type="EMBL" id="EJX09571.1"/>
    </source>
</evidence>
<evidence type="ECO:0000256" key="1">
    <source>
        <dbReference type="ARBA" id="ARBA00005049"/>
    </source>
</evidence>
<keyword evidence="6 10" id="KW-0328">Glycosyltransferase</keyword>
<protein>
    <recommendedName>
        <fullName evidence="4">Nicotinate-nucleotide--dimethylbenzimidazole phosphoribosyltransferase</fullName>
        <ecNumber evidence="3">2.4.2.21</ecNumber>
    </recommendedName>
    <alternativeName>
        <fullName evidence="8">N(1)-alpha-phosphoribosyltransferase</fullName>
    </alternativeName>
</protein>
<dbReference type="PANTHER" id="PTHR43463">
    <property type="entry name" value="NICOTINATE-NUCLEOTIDE--DIMETHYLBENZIMIDAZOLE PHOSPHORIBOSYLTRANSFERASE"/>
    <property type="match status" value="1"/>
</dbReference>
<dbReference type="Pfam" id="PF02277">
    <property type="entry name" value="DBI_PRT"/>
    <property type="match status" value="2"/>
</dbReference>
<evidence type="ECO:0000256" key="6">
    <source>
        <dbReference type="ARBA" id="ARBA00022676"/>
    </source>
</evidence>
<evidence type="ECO:0000256" key="3">
    <source>
        <dbReference type="ARBA" id="ARBA00011991"/>
    </source>
</evidence>
<comment type="caution">
    <text evidence="10">The sequence shown here is derived from an EMBL/GenBank/DDBJ whole genome shotgun (WGS) entry which is preliminary data.</text>
</comment>
<evidence type="ECO:0000256" key="8">
    <source>
        <dbReference type="ARBA" id="ARBA00030686"/>
    </source>
</evidence>
<dbReference type="InterPro" id="IPR003200">
    <property type="entry name" value="Nict_dMeBzImd_PRibTrfase"/>
</dbReference>
<accession>J9D9S1</accession>
<dbReference type="UniPathway" id="UPA00061">
    <property type="reaction ID" value="UER00516"/>
</dbReference>
<evidence type="ECO:0000256" key="7">
    <source>
        <dbReference type="ARBA" id="ARBA00022679"/>
    </source>
</evidence>
<dbReference type="Gene3D" id="1.10.1610.10">
    <property type="match status" value="1"/>
</dbReference>
<dbReference type="Gene3D" id="3.40.50.10210">
    <property type="match status" value="1"/>
</dbReference>
<dbReference type="GO" id="GO:0008939">
    <property type="term" value="F:nicotinate-nucleotide-dimethylbenzimidazole phosphoribosyltransferase activity"/>
    <property type="evidence" value="ECO:0007669"/>
    <property type="project" value="UniProtKB-EC"/>
</dbReference>
<dbReference type="EC" id="2.4.2.21" evidence="3"/>
<evidence type="ECO:0000256" key="9">
    <source>
        <dbReference type="ARBA" id="ARBA00047340"/>
    </source>
</evidence>
<comment type="similarity">
    <text evidence="2">Belongs to the CobT family.</text>
</comment>
<dbReference type="GO" id="GO:0009236">
    <property type="term" value="P:cobalamin biosynthetic process"/>
    <property type="evidence" value="ECO:0007669"/>
    <property type="project" value="UniProtKB-KW"/>
</dbReference>
<comment type="pathway">
    <text evidence="1">Nucleoside biosynthesis; alpha-ribazole biosynthesis; alpha-ribazole from 5,6-dimethylbenzimidazole: step 1/2.</text>
</comment>
<dbReference type="CDD" id="cd02439">
    <property type="entry name" value="DMB-PRT_CobT"/>
    <property type="match status" value="1"/>
</dbReference>
<name>J9D9S1_9ZZZZ</name>
<dbReference type="AlphaFoldDB" id="J9D9S1"/>
<dbReference type="InterPro" id="IPR036087">
    <property type="entry name" value="Nict_dMeBzImd_PRibTrfase_sf"/>
</dbReference>